<proteinExistence type="predicted"/>
<evidence type="ECO:0000313" key="2">
    <source>
        <dbReference type="EMBL" id="KAL3871221.1"/>
    </source>
</evidence>
<gene>
    <name evidence="2" type="ORF">ACJMK2_039229</name>
</gene>
<organism evidence="2 3">
    <name type="scientific">Sinanodonta woodiana</name>
    <name type="common">Chinese pond mussel</name>
    <name type="synonym">Anodonta woodiana</name>
    <dbReference type="NCBI Taxonomy" id="1069815"/>
    <lineage>
        <taxon>Eukaryota</taxon>
        <taxon>Metazoa</taxon>
        <taxon>Spiralia</taxon>
        <taxon>Lophotrochozoa</taxon>
        <taxon>Mollusca</taxon>
        <taxon>Bivalvia</taxon>
        <taxon>Autobranchia</taxon>
        <taxon>Heteroconchia</taxon>
        <taxon>Palaeoheterodonta</taxon>
        <taxon>Unionida</taxon>
        <taxon>Unionoidea</taxon>
        <taxon>Unionidae</taxon>
        <taxon>Unioninae</taxon>
        <taxon>Sinanodonta</taxon>
    </lineage>
</organism>
<reference evidence="2 3" key="1">
    <citation type="submission" date="2024-11" db="EMBL/GenBank/DDBJ databases">
        <title>Chromosome-level genome assembly of the freshwater bivalve Anodonta woodiana.</title>
        <authorList>
            <person name="Chen X."/>
        </authorList>
    </citation>
    <scope>NUCLEOTIDE SEQUENCE [LARGE SCALE GENOMIC DNA]</scope>
    <source>
        <strain evidence="2">MN2024</strain>
        <tissue evidence="2">Gills</tissue>
    </source>
</reference>
<evidence type="ECO:0000256" key="1">
    <source>
        <dbReference type="SAM" id="MobiDB-lite"/>
    </source>
</evidence>
<keyword evidence="3" id="KW-1185">Reference proteome</keyword>
<dbReference type="Proteomes" id="UP001634394">
    <property type="component" value="Unassembled WGS sequence"/>
</dbReference>
<sequence length="129" mass="14529">MDPTSPKSYAEVAAGVCNNTGPERSQAQQYITEERWKYILTPCKTPRKLAINFINHNPFDALNDEETQKENELLKEMEATEPRGTSTPKSKARAAKKRKAINFSSSVEESRREKGKNKGKKMNGPNLAM</sequence>
<feature type="compositionally biased region" description="Basic residues" evidence="1">
    <location>
        <begin position="90"/>
        <end position="100"/>
    </location>
</feature>
<dbReference type="AlphaFoldDB" id="A0ABD3WBC7"/>
<dbReference type="EMBL" id="JBJQND010000007">
    <property type="protein sequence ID" value="KAL3871221.1"/>
    <property type="molecule type" value="Genomic_DNA"/>
</dbReference>
<feature type="region of interest" description="Disordered" evidence="1">
    <location>
        <begin position="76"/>
        <end position="129"/>
    </location>
</feature>
<accession>A0ABD3WBC7</accession>
<comment type="caution">
    <text evidence="2">The sequence shown here is derived from an EMBL/GenBank/DDBJ whole genome shotgun (WGS) entry which is preliminary data.</text>
</comment>
<evidence type="ECO:0000313" key="3">
    <source>
        <dbReference type="Proteomes" id="UP001634394"/>
    </source>
</evidence>
<name>A0ABD3WBC7_SINWO</name>
<protein>
    <submittedName>
        <fullName evidence="2">Uncharacterized protein</fullName>
    </submittedName>
</protein>